<organism evidence="1 2">
    <name type="scientific">Cordyceps javanica</name>
    <dbReference type="NCBI Taxonomy" id="43265"/>
    <lineage>
        <taxon>Eukaryota</taxon>
        <taxon>Fungi</taxon>
        <taxon>Dikarya</taxon>
        <taxon>Ascomycota</taxon>
        <taxon>Pezizomycotina</taxon>
        <taxon>Sordariomycetes</taxon>
        <taxon>Hypocreomycetidae</taxon>
        <taxon>Hypocreales</taxon>
        <taxon>Cordycipitaceae</taxon>
        <taxon>Cordyceps</taxon>
    </lineage>
</organism>
<sequence>MEDQSNDNFGVCSCAIVQAIAARVLKLIRVMIRSLFQAPSKPVRLLLFWLLRERLSLDDGIHKREFKINNTVVELTIVPVDGRALVVENPQDYYIDKRDETLKELAFGSHHTFIAGLKDPDCRVWPVDAIASGQDSSWDGEKYSYVSLYCPRRVLEFIGKDGLFLVEKAGAENV</sequence>
<accession>A0A545UL00</accession>
<evidence type="ECO:0000313" key="1">
    <source>
        <dbReference type="EMBL" id="TQV90139.1"/>
    </source>
</evidence>
<dbReference type="Proteomes" id="UP000315783">
    <property type="component" value="Unassembled WGS sequence"/>
</dbReference>
<dbReference type="EMBL" id="SPUK01000034">
    <property type="protein sequence ID" value="TQV90139.1"/>
    <property type="molecule type" value="Genomic_DNA"/>
</dbReference>
<evidence type="ECO:0000313" key="2">
    <source>
        <dbReference type="Proteomes" id="UP000315783"/>
    </source>
</evidence>
<keyword evidence="2" id="KW-1185">Reference proteome</keyword>
<gene>
    <name evidence="1" type="ORF">IF1G_11181</name>
</gene>
<comment type="caution">
    <text evidence="1">The sequence shown here is derived from an EMBL/GenBank/DDBJ whole genome shotgun (WGS) entry which is preliminary data.</text>
</comment>
<reference evidence="1 2" key="1">
    <citation type="journal article" date="2019" name="Appl. Microbiol. Biotechnol.">
        <title>Genome sequence of Isaria javanica and comparative genome analysis insights into family S53 peptidase evolution in fungal entomopathogens.</title>
        <authorList>
            <person name="Lin R."/>
            <person name="Zhang X."/>
            <person name="Xin B."/>
            <person name="Zou M."/>
            <person name="Gao Y."/>
            <person name="Qin F."/>
            <person name="Hu Q."/>
            <person name="Xie B."/>
            <person name="Cheng X."/>
        </authorList>
    </citation>
    <scope>NUCLEOTIDE SEQUENCE [LARGE SCALE GENOMIC DNA]</scope>
    <source>
        <strain evidence="1 2">IJ1G</strain>
    </source>
</reference>
<proteinExistence type="predicted"/>
<name>A0A545UL00_9HYPO</name>
<dbReference type="AlphaFoldDB" id="A0A545UL00"/>
<protein>
    <submittedName>
        <fullName evidence="1">Uncharacterized protein</fullName>
    </submittedName>
</protein>